<dbReference type="AlphaFoldDB" id="G7YM18"/>
<accession>G7YM18</accession>
<name>G7YM18_CLOSI</name>
<sequence length="376" mass="42353">MFGRSSLVLHHEPSCSLPPLTQEREDNIEVEADKKGKDVRLIDIIFIQPGLRESCDKKQDILLVLESERRPSSATVEAVHSTFVDTDGLSVEKYKLPNGTSTWIILRPLCLDWIYPQNEFSVVTFKVTGRNLNQNNFTVIFQGNNILQESLSHLKDSQLMRDVGYRRKLQFLCFDSMPVKSVTSNSGTYWAFDPEYDVAEGLQGEDDKPEEIDYTHPSIKDRIREQATAIFRDEKALKSLMEKMRSYYLLYGRPRALPVEVNTYEFVSSVPSESSNASNKFSATRISSASRYYENVRLLRTFQTSGGVLTTGLFSFILAAVMQPSDLNASSTQAVTNATISPVDRIDLMRSYIVVIGGNQTQHCANGTNLDTGVKE</sequence>
<dbReference type="Proteomes" id="UP000008909">
    <property type="component" value="Unassembled WGS sequence"/>
</dbReference>
<reference key="2">
    <citation type="submission" date="2011-10" db="EMBL/GenBank/DDBJ databases">
        <title>The genome and transcriptome sequence of Clonorchis sinensis provide insights into the carcinogenic liver fluke.</title>
        <authorList>
            <person name="Wang X."/>
            <person name="Huang Y."/>
            <person name="Chen W."/>
            <person name="Liu H."/>
            <person name="Guo L."/>
            <person name="Chen Y."/>
            <person name="Luo F."/>
            <person name="Zhou W."/>
            <person name="Sun J."/>
            <person name="Mao Q."/>
            <person name="Liang P."/>
            <person name="Zhou C."/>
            <person name="Tian Y."/>
            <person name="Men J."/>
            <person name="Lv X."/>
            <person name="Huang L."/>
            <person name="Zhou J."/>
            <person name="Hu Y."/>
            <person name="Li R."/>
            <person name="Zhang F."/>
            <person name="Lei H."/>
            <person name="Li X."/>
            <person name="Hu X."/>
            <person name="Liang C."/>
            <person name="Xu J."/>
            <person name="Wu Z."/>
            <person name="Yu X."/>
        </authorList>
    </citation>
    <scope>NUCLEOTIDE SEQUENCE</scope>
    <source>
        <strain>Henan</strain>
    </source>
</reference>
<keyword evidence="2" id="KW-1185">Reference proteome</keyword>
<gene>
    <name evidence="1" type="ORF">CLF_111837</name>
</gene>
<dbReference type="EMBL" id="DF143680">
    <property type="protein sequence ID" value="GAA53999.1"/>
    <property type="molecule type" value="Genomic_DNA"/>
</dbReference>
<protein>
    <submittedName>
        <fullName evidence="1">Uncharacterized protein</fullName>
    </submittedName>
</protein>
<proteinExistence type="predicted"/>
<reference evidence="1" key="1">
    <citation type="journal article" date="2011" name="Genome Biol.">
        <title>The draft genome of the carcinogenic human liver fluke Clonorchis sinensis.</title>
        <authorList>
            <person name="Wang X."/>
            <person name="Chen W."/>
            <person name="Huang Y."/>
            <person name="Sun J."/>
            <person name="Men J."/>
            <person name="Liu H."/>
            <person name="Luo F."/>
            <person name="Guo L."/>
            <person name="Lv X."/>
            <person name="Deng C."/>
            <person name="Zhou C."/>
            <person name="Fan Y."/>
            <person name="Li X."/>
            <person name="Huang L."/>
            <person name="Hu Y."/>
            <person name="Liang C."/>
            <person name="Hu X."/>
            <person name="Xu J."/>
            <person name="Yu X."/>
        </authorList>
    </citation>
    <scope>NUCLEOTIDE SEQUENCE [LARGE SCALE GENOMIC DNA]</scope>
    <source>
        <strain evidence="1">Henan</strain>
    </source>
</reference>
<evidence type="ECO:0000313" key="2">
    <source>
        <dbReference type="Proteomes" id="UP000008909"/>
    </source>
</evidence>
<organism evidence="1 2">
    <name type="scientific">Clonorchis sinensis</name>
    <name type="common">Chinese liver fluke</name>
    <dbReference type="NCBI Taxonomy" id="79923"/>
    <lineage>
        <taxon>Eukaryota</taxon>
        <taxon>Metazoa</taxon>
        <taxon>Spiralia</taxon>
        <taxon>Lophotrochozoa</taxon>
        <taxon>Platyhelminthes</taxon>
        <taxon>Trematoda</taxon>
        <taxon>Digenea</taxon>
        <taxon>Opisthorchiida</taxon>
        <taxon>Opisthorchiata</taxon>
        <taxon>Opisthorchiidae</taxon>
        <taxon>Clonorchis</taxon>
    </lineage>
</organism>
<evidence type="ECO:0000313" key="1">
    <source>
        <dbReference type="EMBL" id="GAA53999.1"/>
    </source>
</evidence>